<keyword evidence="5 8" id="KW-0472">Membrane</keyword>
<comment type="catalytic activity">
    <reaction evidence="7">
        <text>fluoride(in) = fluoride(out)</text>
        <dbReference type="Rhea" id="RHEA:76159"/>
        <dbReference type="ChEBI" id="CHEBI:17051"/>
    </reaction>
    <physiologicalReaction direction="left-to-right" evidence="7">
        <dbReference type="Rhea" id="RHEA:76160"/>
    </physiologicalReaction>
</comment>
<evidence type="ECO:0000256" key="4">
    <source>
        <dbReference type="ARBA" id="ARBA00022989"/>
    </source>
</evidence>
<dbReference type="GO" id="GO:0005886">
    <property type="term" value="C:plasma membrane"/>
    <property type="evidence" value="ECO:0007669"/>
    <property type="project" value="UniProtKB-SubCell"/>
</dbReference>
<evidence type="ECO:0000256" key="6">
    <source>
        <dbReference type="ARBA" id="ARBA00035120"/>
    </source>
</evidence>
<evidence type="ECO:0000313" key="9">
    <source>
        <dbReference type="EMBL" id="CAB4610534.1"/>
    </source>
</evidence>
<sequence length="121" mass="12842">MNIDIWVVLSIALAGGVGSVIRVLLGRWEGKLPYGILFANTLASAVGAWVLLEVGNGEFTSVALIAGFAGGLSTFSAYVGQTVNYWRKGRLIQGVLNTILQFGLPSTAVYLVALWCTPLIN</sequence>
<accession>A0A6J6HHI3</accession>
<keyword evidence="2" id="KW-1003">Cell membrane</keyword>
<evidence type="ECO:0000256" key="1">
    <source>
        <dbReference type="ARBA" id="ARBA00004651"/>
    </source>
</evidence>
<feature type="transmembrane region" description="Helical" evidence="8">
    <location>
        <begin position="58"/>
        <end position="79"/>
    </location>
</feature>
<proteinExistence type="inferred from homology"/>
<comment type="subcellular location">
    <subcellularLocation>
        <location evidence="1">Cell membrane</location>
        <topology evidence="1">Multi-pass membrane protein</topology>
    </subcellularLocation>
</comment>
<evidence type="ECO:0000256" key="3">
    <source>
        <dbReference type="ARBA" id="ARBA00022692"/>
    </source>
</evidence>
<keyword evidence="3 8" id="KW-0812">Transmembrane</keyword>
<gene>
    <name evidence="9" type="ORF">UFOPK1855_00387</name>
</gene>
<comment type="similarity">
    <text evidence="6">Belongs to the fluoride channel Fluc/FEX (TC 1.A.43) family.</text>
</comment>
<evidence type="ECO:0000256" key="5">
    <source>
        <dbReference type="ARBA" id="ARBA00023136"/>
    </source>
</evidence>
<keyword evidence="4 8" id="KW-1133">Transmembrane helix</keyword>
<feature type="transmembrane region" description="Helical" evidence="8">
    <location>
        <begin position="32"/>
        <end position="52"/>
    </location>
</feature>
<dbReference type="Pfam" id="PF02537">
    <property type="entry name" value="CRCB"/>
    <property type="match status" value="1"/>
</dbReference>
<organism evidence="9">
    <name type="scientific">freshwater metagenome</name>
    <dbReference type="NCBI Taxonomy" id="449393"/>
    <lineage>
        <taxon>unclassified sequences</taxon>
        <taxon>metagenomes</taxon>
        <taxon>ecological metagenomes</taxon>
    </lineage>
</organism>
<evidence type="ECO:0000256" key="2">
    <source>
        <dbReference type="ARBA" id="ARBA00022475"/>
    </source>
</evidence>
<dbReference type="EMBL" id="CAEZUW010000045">
    <property type="protein sequence ID" value="CAB4610534.1"/>
    <property type="molecule type" value="Genomic_DNA"/>
</dbReference>
<reference evidence="9" key="1">
    <citation type="submission" date="2020-05" db="EMBL/GenBank/DDBJ databases">
        <authorList>
            <person name="Chiriac C."/>
            <person name="Salcher M."/>
            <person name="Ghai R."/>
            <person name="Kavagutti S V."/>
        </authorList>
    </citation>
    <scope>NUCLEOTIDE SEQUENCE</scope>
</reference>
<dbReference type="InterPro" id="IPR003691">
    <property type="entry name" value="FluC"/>
</dbReference>
<name>A0A6J6HHI3_9ZZZZ</name>
<feature type="transmembrane region" description="Helical" evidence="8">
    <location>
        <begin position="6"/>
        <end position="25"/>
    </location>
</feature>
<dbReference type="AlphaFoldDB" id="A0A6J6HHI3"/>
<protein>
    <submittedName>
        <fullName evidence="9">Unannotated protein</fullName>
    </submittedName>
</protein>
<feature type="transmembrane region" description="Helical" evidence="8">
    <location>
        <begin position="91"/>
        <end position="115"/>
    </location>
</feature>
<evidence type="ECO:0000256" key="7">
    <source>
        <dbReference type="ARBA" id="ARBA00035585"/>
    </source>
</evidence>
<evidence type="ECO:0000256" key="8">
    <source>
        <dbReference type="SAM" id="Phobius"/>
    </source>
</evidence>